<dbReference type="Pfam" id="PF12399">
    <property type="entry name" value="BCA_ABC_TP_C"/>
    <property type="match status" value="1"/>
</dbReference>
<keyword evidence="2" id="KW-0547">Nucleotide-binding</keyword>
<comment type="caution">
    <text evidence="5">The sequence shown here is derived from an EMBL/GenBank/DDBJ whole genome shotgun (WGS) entry which is preliminary data.</text>
</comment>
<dbReference type="InterPro" id="IPR027417">
    <property type="entry name" value="P-loop_NTPase"/>
</dbReference>
<sequence>MTRSALQVTNLSIRFGGLVAVADVDLTLNPSEVLCIIGPNGAGKSTLFNLISGIYRPSSGKVELDGRDITGWPAHRIAAAGIARTFQSSRLFNDLTLVDNVVIGMHTRTRSGVLDALLRPRKARAELTEAAERATELIRSISPHLYARRHMLAGALPQADRRRLEIARALASEPKVIMLDEPSSGMDDRDTDALMADVRRVMAERPGLSFLIIEHDMRLVAALPDRVAVIDYGRKIADGQFAEVRLMPRVQEAYLGQKAAQHA</sequence>
<dbReference type="PANTHER" id="PTHR45772:SF7">
    <property type="entry name" value="AMINO ACID ABC TRANSPORTER ATP-BINDING PROTEIN"/>
    <property type="match status" value="1"/>
</dbReference>
<evidence type="ECO:0000256" key="1">
    <source>
        <dbReference type="ARBA" id="ARBA00022448"/>
    </source>
</evidence>
<keyword evidence="3 5" id="KW-0067">ATP-binding</keyword>
<dbReference type="InterPro" id="IPR051120">
    <property type="entry name" value="ABC_AA/LPS_Transport"/>
</dbReference>
<keyword evidence="1" id="KW-0813">Transport</keyword>
<reference evidence="6" key="1">
    <citation type="journal article" date="2019" name="Int. J. Syst. Evol. Microbiol.">
        <title>The Global Catalogue of Microorganisms (GCM) 10K type strain sequencing project: providing services to taxonomists for standard genome sequencing and annotation.</title>
        <authorList>
            <consortium name="The Broad Institute Genomics Platform"/>
            <consortium name="The Broad Institute Genome Sequencing Center for Infectious Disease"/>
            <person name="Wu L."/>
            <person name="Ma J."/>
        </authorList>
    </citation>
    <scope>NUCLEOTIDE SEQUENCE [LARGE SCALE GENOMIC DNA]</scope>
    <source>
        <strain evidence="6">KCTC 62102</strain>
    </source>
</reference>
<dbReference type="InterPro" id="IPR003439">
    <property type="entry name" value="ABC_transporter-like_ATP-bd"/>
</dbReference>
<dbReference type="InterPro" id="IPR003593">
    <property type="entry name" value="AAA+_ATPase"/>
</dbReference>
<organism evidence="5 6">
    <name type="scientific">Tabrizicola soli</name>
    <dbReference type="NCBI Taxonomy" id="2185115"/>
    <lineage>
        <taxon>Bacteria</taxon>
        <taxon>Pseudomonadati</taxon>
        <taxon>Pseudomonadota</taxon>
        <taxon>Alphaproteobacteria</taxon>
        <taxon>Rhodobacterales</taxon>
        <taxon>Paracoccaceae</taxon>
        <taxon>Tabrizicola</taxon>
    </lineage>
</organism>
<evidence type="ECO:0000259" key="4">
    <source>
        <dbReference type="PROSITE" id="PS50893"/>
    </source>
</evidence>
<evidence type="ECO:0000256" key="3">
    <source>
        <dbReference type="ARBA" id="ARBA00022840"/>
    </source>
</evidence>
<gene>
    <name evidence="5" type="ORF">ACFOD6_21855</name>
</gene>
<keyword evidence="6" id="KW-1185">Reference proteome</keyword>
<dbReference type="PANTHER" id="PTHR45772">
    <property type="entry name" value="CONSERVED COMPONENT OF ABC TRANSPORTER FOR NATURAL AMINO ACIDS-RELATED"/>
    <property type="match status" value="1"/>
</dbReference>
<protein>
    <submittedName>
        <fullName evidence="5">ABC transporter ATP-binding protein</fullName>
    </submittedName>
</protein>
<dbReference type="Proteomes" id="UP001595445">
    <property type="component" value="Unassembled WGS sequence"/>
</dbReference>
<dbReference type="CDD" id="cd03219">
    <property type="entry name" value="ABC_Mj1267_LivG_branched"/>
    <property type="match status" value="1"/>
</dbReference>
<evidence type="ECO:0000313" key="5">
    <source>
        <dbReference type="EMBL" id="MFC3088695.1"/>
    </source>
</evidence>
<dbReference type="SMART" id="SM00382">
    <property type="entry name" value="AAA"/>
    <property type="match status" value="1"/>
</dbReference>
<feature type="domain" description="ABC transporter" evidence="4">
    <location>
        <begin position="6"/>
        <end position="257"/>
    </location>
</feature>
<dbReference type="Gene3D" id="3.40.50.300">
    <property type="entry name" value="P-loop containing nucleotide triphosphate hydrolases"/>
    <property type="match status" value="1"/>
</dbReference>
<dbReference type="Pfam" id="PF00005">
    <property type="entry name" value="ABC_tran"/>
    <property type="match status" value="1"/>
</dbReference>
<accession>A0ABV7E2Y8</accession>
<dbReference type="PROSITE" id="PS50893">
    <property type="entry name" value="ABC_TRANSPORTER_2"/>
    <property type="match status" value="1"/>
</dbReference>
<name>A0ABV7E2Y8_9RHOB</name>
<evidence type="ECO:0000313" key="6">
    <source>
        <dbReference type="Proteomes" id="UP001595445"/>
    </source>
</evidence>
<dbReference type="GO" id="GO:0005524">
    <property type="term" value="F:ATP binding"/>
    <property type="evidence" value="ECO:0007669"/>
    <property type="project" value="UniProtKB-KW"/>
</dbReference>
<dbReference type="InterPro" id="IPR032823">
    <property type="entry name" value="BCA_ABC_TP_C"/>
</dbReference>
<evidence type="ECO:0000256" key="2">
    <source>
        <dbReference type="ARBA" id="ARBA00022741"/>
    </source>
</evidence>
<dbReference type="SUPFAM" id="SSF52540">
    <property type="entry name" value="P-loop containing nucleoside triphosphate hydrolases"/>
    <property type="match status" value="1"/>
</dbReference>
<dbReference type="EMBL" id="JBHRSM010000054">
    <property type="protein sequence ID" value="MFC3088695.1"/>
    <property type="molecule type" value="Genomic_DNA"/>
</dbReference>
<dbReference type="RefSeq" id="WP_197643748.1">
    <property type="nucleotide sequence ID" value="NZ_JAEACP010000010.1"/>
</dbReference>
<proteinExistence type="predicted"/>